<evidence type="ECO:0000256" key="5">
    <source>
        <dbReference type="ARBA" id="ARBA00023002"/>
    </source>
</evidence>
<evidence type="ECO:0000256" key="7">
    <source>
        <dbReference type="ARBA" id="ARBA00023180"/>
    </source>
</evidence>
<feature type="chain" id="PRO_5009162742" description="Multicopper oxidase" evidence="8">
    <location>
        <begin position="18"/>
        <end position="619"/>
    </location>
</feature>
<dbReference type="GeneID" id="30986137"/>
<dbReference type="SUPFAM" id="SSF49503">
    <property type="entry name" value="Cupredoxins"/>
    <property type="match status" value="3"/>
</dbReference>
<dbReference type="GO" id="GO:0005507">
    <property type="term" value="F:copper ion binding"/>
    <property type="evidence" value="ECO:0007669"/>
    <property type="project" value="InterPro"/>
</dbReference>
<proteinExistence type="inferred from homology"/>
<keyword evidence="2" id="KW-0408">Iron</keyword>
<reference evidence="13" key="1">
    <citation type="submission" date="2016-05" db="EMBL/GenBank/DDBJ databases">
        <title>Comparative genomics of biotechnologically important yeasts.</title>
        <authorList>
            <consortium name="DOE Joint Genome Institute"/>
            <person name="Riley R."/>
            <person name="Haridas S."/>
            <person name="Wolfe K.H."/>
            <person name="Lopes M.R."/>
            <person name="Hittinger C.T."/>
            <person name="Goker M."/>
            <person name="Salamov A."/>
            <person name="Wisecaver J."/>
            <person name="Long T.M."/>
            <person name="Aerts A.L."/>
            <person name="Barry K."/>
            <person name="Choi C."/>
            <person name="Clum A."/>
            <person name="Coughlan A.Y."/>
            <person name="Deshpande S."/>
            <person name="Douglass A.P."/>
            <person name="Hanson S.J."/>
            <person name="Klenk H.-P."/>
            <person name="Labutti K."/>
            <person name="Lapidus A."/>
            <person name="Lindquist E."/>
            <person name="Lipzen A."/>
            <person name="Meier-Kolthoff J.P."/>
            <person name="Ohm R.A."/>
            <person name="Otillar R.P."/>
            <person name="Pangilinan J."/>
            <person name="Peng Y."/>
            <person name="Rokas A."/>
            <person name="Rosa C.A."/>
            <person name="Scheuner C."/>
            <person name="Sibirny A.A."/>
            <person name="Slot J.C."/>
            <person name="Stielow J.B."/>
            <person name="Sun H."/>
            <person name="Kurtzman C.P."/>
            <person name="Blackwell M."/>
            <person name="Grigoriev I.V."/>
            <person name="Jeffries T.W."/>
        </authorList>
    </citation>
    <scope>NUCLEOTIDE SEQUENCE [LARGE SCALE GENOMIC DNA]</scope>
    <source>
        <strain evidence="13">NRRL Y-17324</strain>
    </source>
</reference>
<dbReference type="InterPro" id="IPR002355">
    <property type="entry name" value="Cu_oxidase_Cu_BS"/>
</dbReference>
<dbReference type="PANTHER" id="PTHR11709:SF488">
    <property type="entry name" value="LACCASE-RELATED"/>
    <property type="match status" value="1"/>
</dbReference>
<dbReference type="AlphaFoldDB" id="A0A1E4SCX1"/>
<evidence type="ECO:0000259" key="11">
    <source>
        <dbReference type="Pfam" id="PF07732"/>
    </source>
</evidence>
<dbReference type="PROSITE" id="PS00079">
    <property type="entry name" value="MULTICOPPER_OXIDASE1"/>
    <property type="match status" value="1"/>
</dbReference>
<dbReference type="InterPro" id="IPR011707">
    <property type="entry name" value="Cu-oxidase-like_N"/>
</dbReference>
<keyword evidence="13" id="KW-1185">Reference proteome</keyword>
<feature type="domain" description="Plastocyanin-like" evidence="11">
    <location>
        <begin position="37"/>
        <end position="151"/>
    </location>
</feature>
<dbReference type="GO" id="GO:0006826">
    <property type="term" value="P:iron ion transport"/>
    <property type="evidence" value="ECO:0007669"/>
    <property type="project" value="UniProtKB-KW"/>
</dbReference>
<evidence type="ECO:0000256" key="2">
    <source>
        <dbReference type="ARBA" id="ARBA00022496"/>
    </source>
</evidence>
<dbReference type="GO" id="GO:0016491">
    <property type="term" value="F:oxidoreductase activity"/>
    <property type="evidence" value="ECO:0007669"/>
    <property type="project" value="UniProtKB-KW"/>
</dbReference>
<evidence type="ECO:0000256" key="6">
    <source>
        <dbReference type="ARBA" id="ARBA00023008"/>
    </source>
</evidence>
<dbReference type="PROSITE" id="PS00080">
    <property type="entry name" value="MULTICOPPER_OXIDASE2"/>
    <property type="match status" value="1"/>
</dbReference>
<evidence type="ECO:0000256" key="8">
    <source>
        <dbReference type="SAM" id="SignalP"/>
    </source>
</evidence>
<evidence type="ECO:0000256" key="1">
    <source>
        <dbReference type="ARBA" id="ARBA00010609"/>
    </source>
</evidence>
<evidence type="ECO:0000256" key="3">
    <source>
        <dbReference type="ARBA" id="ARBA00022723"/>
    </source>
</evidence>
<organism evidence="12 13">
    <name type="scientific">Suhomyces tanzawaensis NRRL Y-17324</name>
    <dbReference type="NCBI Taxonomy" id="984487"/>
    <lineage>
        <taxon>Eukaryota</taxon>
        <taxon>Fungi</taxon>
        <taxon>Dikarya</taxon>
        <taxon>Ascomycota</taxon>
        <taxon>Saccharomycotina</taxon>
        <taxon>Pichiomycetes</taxon>
        <taxon>Debaryomycetaceae</taxon>
        <taxon>Suhomyces</taxon>
    </lineage>
</organism>
<keyword evidence="2" id="KW-0406">Ion transport</keyword>
<dbReference type="InterPro" id="IPR011706">
    <property type="entry name" value="Cu-oxidase_C"/>
</dbReference>
<dbReference type="STRING" id="984487.A0A1E4SCX1"/>
<dbReference type="CDD" id="cd13850">
    <property type="entry name" value="CuRO_1_Abr2_like"/>
    <property type="match status" value="1"/>
</dbReference>
<dbReference type="Pfam" id="PF07731">
    <property type="entry name" value="Cu-oxidase_2"/>
    <property type="match status" value="1"/>
</dbReference>
<evidence type="ECO:0000256" key="4">
    <source>
        <dbReference type="ARBA" id="ARBA00022729"/>
    </source>
</evidence>
<evidence type="ECO:0008006" key="14">
    <source>
        <dbReference type="Google" id="ProtNLM"/>
    </source>
</evidence>
<dbReference type="PANTHER" id="PTHR11709">
    <property type="entry name" value="MULTI-COPPER OXIDASE"/>
    <property type="match status" value="1"/>
</dbReference>
<keyword evidence="5" id="KW-0560">Oxidoreductase</keyword>
<evidence type="ECO:0000259" key="9">
    <source>
        <dbReference type="Pfam" id="PF00394"/>
    </source>
</evidence>
<dbReference type="Pfam" id="PF00394">
    <property type="entry name" value="Cu-oxidase"/>
    <property type="match status" value="1"/>
</dbReference>
<sequence>MKLILYFLAVIHGYILPDLPKTLPPLGSTAREYTFNITRSYANPAGFYRSGFLINGQSPGPAIEGDEDEWITVTVNNFTPFAFTIHFHGILQKGTPWFDGVPGLSQYPILSGDTYTYHFQLKEQYGSAWYHSHYRGYSSDGILGPIYIRPSQLRARPYKLISDNDEDIQEIIKMERTPTNIIVDDYFKMPMDDTLLKMDQYGIDPLCIQSILVNGKGRVYCHSELELRNSTEKIIDTMGCFRDLFSNGYADLRNHMDNYALENPGFSSHCSPTFSDIFNLQIKGKKWHYINIINAGAQYTKSFSIDDHEFHVIAIDGVFVIPEKVHQIQISSGSRVTIVLETDRQMHNDTNRPFLMRFAAIRCPQYIEGLALLSYGETHYTDVYAQNGFRVQNLQGEINGGFKGIDIPSLRPFEEKTVKTGKADHTFNLFLNRSGVVEFTMFKDGAKLPASSELLQPLYFQEPEVSKYVLDSHIKHGEVVDIIMNNFRRYNHPIHLHGHTFRLISYNNKKSFKYNTMEDALLDGFSIDSRSPCFDSILVPPNGHAVIRFEANNPGIWLLHCHNLGHLIGGMGAVIYESLHDIPEIPQYLHDQAHVHNSLNTFVSGILGTNHDTSYLLLN</sequence>
<feature type="signal peptide" evidence="8">
    <location>
        <begin position="1"/>
        <end position="17"/>
    </location>
</feature>
<feature type="domain" description="Plastocyanin-like" evidence="10">
    <location>
        <begin position="473"/>
        <end position="578"/>
    </location>
</feature>
<evidence type="ECO:0000313" key="13">
    <source>
        <dbReference type="Proteomes" id="UP000094285"/>
    </source>
</evidence>
<dbReference type="OrthoDB" id="2121828at2759"/>
<evidence type="ECO:0000259" key="10">
    <source>
        <dbReference type="Pfam" id="PF07731"/>
    </source>
</evidence>
<keyword evidence="2" id="KW-0813">Transport</keyword>
<accession>A0A1E4SCX1</accession>
<dbReference type="RefSeq" id="XP_020062486.1">
    <property type="nucleotide sequence ID" value="XM_020212001.1"/>
</dbReference>
<dbReference type="Proteomes" id="UP000094285">
    <property type="component" value="Unassembled WGS sequence"/>
</dbReference>
<dbReference type="Gene3D" id="2.60.40.420">
    <property type="entry name" value="Cupredoxins - blue copper proteins"/>
    <property type="match status" value="3"/>
</dbReference>
<protein>
    <recommendedName>
        <fullName evidence="14">Multicopper oxidase</fullName>
    </recommendedName>
</protein>
<dbReference type="InterPro" id="IPR033138">
    <property type="entry name" value="Cu_oxidase_CS"/>
</dbReference>
<keyword evidence="7" id="KW-0325">Glycoprotein</keyword>
<feature type="domain" description="Plastocyanin-like" evidence="9">
    <location>
        <begin position="181"/>
        <end position="345"/>
    </location>
</feature>
<gene>
    <name evidence="12" type="ORF">CANTADRAFT_97027</name>
</gene>
<dbReference type="InterPro" id="IPR001117">
    <property type="entry name" value="Cu-oxidase_2nd"/>
</dbReference>
<evidence type="ECO:0000313" key="12">
    <source>
        <dbReference type="EMBL" id="ODV77364.1"/>
    </source>
</evidence>
<comment type="similarity">
    <text evidence="1">Belongs to the multicopper oxidase family.</text>
</comment>
<dbReference type="Pfam" id="PF07732">
    <property type="entry name" value="Cu-oxidase_3"/>
    <property type="match status" value="1"/>
</dbReference>
<dbReference type="InterPro" id="IPR008972">
    <property type="entry name" value="Cupredoxin"/>
</dbReference>
<keyword evidence="2" id="KW-0410">Iron transport</keyword>
<keyword evidence="4 8" id="KW-0732">Signal</keyword>
<keyword evidence="3" id="KW-0479">Metal-binding</keyword>
<dbReference type="EMBL" id="KV453915">
    <property type="protein sequence ID" value="ODV77364.1"/>
    <property type="molecule type" value="Genomic_DNA"/>
</dbReference>
<dbReference type="InterPro" id="IPR045087">
    <property type="entry name" value="Cu-oxidase_fam"/>
</dbReference>
<keyword evidence="6" id="KW-0186">Copper</keyword>
<name>A0A1E4SCX1_9ASCO</name>